<feature type="domain" description="C1q" evidence="4">
    <location>
        <begin position="138"/>
        <end position="281"/>
    </location>
</feature>
<dbReference type="PANTHER" id="PTHR22923:SF103">
    <property type="entry name" value="CEREBELLIN 20-RELATED"/>
    <property type="match status" value="1"/>
</dbReference>
<keyword evidence="2" id="KW-0964">Secreted</keyword>
<dbReference type="Proteomes" id="UP001239994">
    <property type="component" value="Unassembled WGS sequence"/>
</dbReference>
<evidence type="ECO:0000259" key="4">
    <source>
        <dbReference type="PROSITE" id="PS50871"/>
    </source>
</evidence>
<proteinExistence type="predicted"/>
<dbReference type="SUPFAM" id="SSF49842">
    <property type="entry name" value="TNF-like"/>
    <property type="match status" value="1"/>
</dbReference>
<name>A0AAD8YSJ6_9TELE</name>
<keyword evidence="3" id="KW-0732">Signal</keyword>
<dbReference type="InterPro" id="IPR008983">
    <property type="entry name" value="Tumour_necrosis_fac-like_dom"/>
</dbReference>
<reference evidence="5" key="1">
    <citation type="submission" date="2023-03" db="EMBL/GenBank/DDBJ databases">
        <title>Electrophorus voltai genome.</title>
        <authorList>
            <person name="Bian C."/>
        </authorList>
    </citation>
    <scope>NUCLEOTIDE SEQUENCE</scope>
    <source>
        <strain evidence="5">CB-2022</strain>
        <tissue evidence="5">Muscle</tissue>
    </source>
</reference>
<sequence length="281" mass="30792">MGRWREAGKGQPPPHPELILLTPTQQHRGSTSDIATYISLPGTKPQRFGPFSRQEKARGIVFLCFLGYSFAQSSYSWDGPGGAPSPDPDTNNVCLSDPSTCGCCLMQQQMWRMENLFNMSLSELQKGLDRAHSILNHMRSSRSAFSVALTDTRRCVGPNREDIVVRYQSIFLNLGDGYNVSTGTFTVPRSGIYVFALTVYSTAGAPGSSLAACAHLRKNGVMMAGLREINNQDHEDSATVVLAKQMDAGDLVDVILPASCFLCDDNSHYNTFTGFLLYVTD</sequence>
<keyword evidence="6" id="KW-1185">Reference proteome</keyword>
<dbReference type="PANTHER" id="PTHR22923">
    <property type="entry name" value="CEREBELLIN-RELATED"/>
    <property type="match status" value="1"/>
</dbReference>
<protein>
    <recommendedName>
        <fullName evidence="4">C1q domain-containing protein</fullName>
    </recommendedName>
</protein>
<dbReference type="SMART" id="SM00110">
    <property type="entry name" value="C1Q"/>
    <property type="match status" value="1"/>
</dbReference>
<organism evidence="5 6">
    <name type="scientific">Electrophorus voltai</name>
    <dbReference type="NCBI Taxonomy" id="2609070"/>
    <lineage>
        <taxon>Eukaryota</taxon>
        <taxon>Metazoa</taxon>
        <taxon>Chordata</taxon>
        <taxon>Craniata</taxon>
        <taxon>Vertebrata</taxon>
        <taxon>Euteleostomi</taxon>
        <taxon>Actinopterygii</taxon>
        <taxon>Neopterygii</taxon>
        <taxon>Teleostei</taxon>
        <taxon>Ostariophysi</taxon>
        <taxon>Gymnotiformes</taxon>
        <taxon>Gymnotoidei</taxon>
        <taxon>Gymnotidae</taxon>
        <taxon>Electrophorus</taxon>
    </lineage>
</organism>
<dbReference type="EMBL" id="JAROKS010000025">
    <property type="protein sequence ID" value="KAK1786067.1"/>
    <property type="molecule type" value="Genomic_DNA"/>
</dbReference>
<dbReference type="GO" id="GO:0045202">
    <property type="term" value="C:synapse"/>
    <property type="evidence" value="ECO:0007669"/>
    <property type="project" value="TreeGrafter"/>
</dbReference>
<dbReference type="GO" id="GO:0099558">
    <property type="term" value="P:maintenance of synapse structure"/>
    <property type="evidence" value="ECO:0007669"/>
    <property type="project" value="TreeGrafter"/>
</dbReference>
<dbReference type="Pfam" id="PF00386">
    <property type="entry name" value="C1q"/>
    <property type="match status" value="1"/>
</dbReference>
<evidence type="ECO:0000256" key="3">
    <source>
        <dbReference type="ARBA" id="ARBA00022729"/>
    </source>
</evidence>
<comment type="subcellular location">
    <subcellularLocation>
        <location evidence="1">Secreted</location>
    </subcellularLocation>
</comment>
<evidence type="ECO:0000256" key="1">
    <source>
        <dbReference type="ARBA" id="ARBA00004613"/>
    </source>
</evidence>
<dbReference type="GO" id="GO:0005576">
    <property type="term" value="C:extracellular region"/>
    <property type="evidence" value="ECO:0007669"/>
    <property type="project" value="UniProtKB-SubCell"/>
</dbReference>
<dbReference type="PRINTS" id="PR00007">
    <property type="entry name" value="COMPLEMNTC1Q"/>
</dbReference>
<dbReference type="InterPro" id="IPR001073">
    <property type="entry name" value="C1q_dom"/>
</dbReference>
<evidence type="ECO:0000313" key="5">
    <source>
        <dbReference type="EMBL" id="KAK1786067.1"/>
    </source>
</evidence>
<evidence type="ECO:0000256" key="2">
    <source>
        <dbReference type="ARBA" id="ARBA00022525"/>
    </source>
</evidence>
<dbReference type="AlphaFoldDB" id="A0AAD8YSJ6"/>
<dbReference type="InterPro" id="IPR050822">
    <property type="entry name" value="Cerebellin_Synaptic_Org"/>
</dbReference>
<comment type="caution">
    <text evidence="5">The sequence shown here is derived from an EMBL/GenBank/DDBJ whole genome shotgun (WGS) entry which is preliminary data.</text>
</comment>
<dbReference type="PROSITE" id="PS50871">
    <property type="entry name" value="C1Q"/>
    <property type="match status" value="1"/>
</dbReference>
<dbReference type="Gene3D" id="2.60.120.40">
    <property type="match status" value="1"/>
</dbReference>
<accession>A0AAD8YSJ6</accession>
<gene>
    <name evidence="5" type="ORF">P4O66_017799</name>
</gene>
<evidence type="ECO:0000313" key="6">
    <source>
        <dbReference type="Proteomes" id="UP001239994"/>
    </source>
</evidence>